<organism evidence="1 2">
    <name type="scientific">Vaccinium darrowii</name>
    <dbReference type="NCBI Taxonomy" id="229202"/>
    <lineage>
        <taxon>Eukaryota</taxon>
        <taxon>Viridiplantae</taxon>
        <taxon>Streptophyta</taxon>
        <taxon>Embryophyta</taxon>
        <taxon>Tracheophyta</taxon>
        <taxon>Spermatophyta</taxon>
        <taxon>Magnoliopsida</taxon>
        <taxon>eudicotyledons</taxon>
        <taxon>Gunneridae</taxon>
        <taxon>Pentapetalae</taxon>
        <taxon>asterids</taxon>
        <taxon>Ericales</taxon>
        <taxon>Ericaceae</taxon>
        <taxon>Vaccinioideae</taxon>
        <taxon>Vaccinieae</taxon>
        <taxon>Vaccinium</taxon>
    </lineage>
</organism>
<comment type="caution">
    <text evidence="1">The sequence shown here is derived from an EMBL/GenBank/DDBJ whole genome shotgun (WGS) entry which is preliminary data.</text>
</comment>
<evidence type="ECO:0000313" key="1">
    <source>
        <dbReference type="EMBL" id="KAH7846996.1"/>
    </source>
</evidence>
<proteinExistence type="predicted"/>
<reference evidence="1 2" key="1">
    <citation type="journal article" date="2021" name="Hortic Res">
        <title>High-quality reference genome and annotation aids understanding of berry development for evergreen blueberry (Vaccinium darrowii).</title>
        <authorList>
            <person name="Yu J."/>
            <person name="Hulse-Kemp A.M."/>
            <person name="Babiker E."/>
            <person name="Staton M."/>
        </authorList>
    </citation>
    <scope>NUCLEOTIDE SEQUENCE [LARGE SCALE GENOMIC DNA]</scope>
    <source>
        <strain evidence="2">cv. NJ 8807/NJ 8810</strain>
        <tissue evidence="1">Young leaf</tissue>
    </source>
</reference>
<evidence type="ECO:0000313" key="2">
    <source>
        <dbReference type="Proteomes" id="UP000828048"/>
    </source>
</evidence>
<dbReference type="Proteomes" id="UP000828048">
    <property type="component" value="Chromosome 5"/>
</dbReference>
<name>A0ACB7Y0X1_9ERIC</name>
<sequence length="472" mass="50621">MTDDDLIFHLLRGLTKVFNGFKTVVCTRGTSVTFDEAVTMLNSEDIQLLQDTSSETDTSTVLLATHGNGSVSNVIPQLNTQTQNQGVPMHVPVISVASSQQGSSQSQYSSSQQQQYSFMPQQQQYSQSYRNSSRGRGGYRGRYPRDPCAICGRNNHVTEFCYYKGQLSQNQPCATTPVLQGYSPQGISGYYPQMQGYAPQGFYSQGNVGYPQGNLVFSQGNFPGFPSYTFGPQGNFSSVPGTPSYIGIPGLPVSTQPSQPSSQTPAQAHFTGYTGAYNLPSQYTIPSGSPSGIVFTGSQMSATTNPTTAPQWYLDSGATQHITNNLQNLQLAQPTTQSEGIVVGNGSQLPVTHTGQEFPYTTLVTSTTPTPSVAPSFPISLTSFNDIQISVLPKTVSQSPVIIPSNFSEVQHTELTSESGSLHPASRSLSSISHQESPLLSSIPLTNHHPMGLLDSDFLQGWPDGGAIPLAI</sequence>
<keyword evidence="2" id="KW-1185">Reference proteome</keyword>
<accession>A0ACB7Y0X1</accession>
<protein>
    <submittedName>
        <fullName evidence="1">Uncharacterized protein</fullName>
    </submittedName>
</protein>
<gene>
    <name evidence="1" type="ORF">Vadar_020555</name>
</gene>
<dbReference type="EMBL" id="CM037155">
    <property type="protein sequence ID" value="KAH7846996.1"/>
    <property type="molecule type" value="Genomic_DNA"/>
</dbReference>